<accession>K7YP41</accession>
<keyword evidence="2" id="KW-1185">Reference proteome</keyword>
<protein>
    <submittedName>
        <fullName evidence="1">Uncharacterized protein</fullName>
    </submittedName>
</protein>
<dbReference type="KEGG" id="thal:A1OE_155"/>
<reference evidence="1 2" key="1">
    <citation type="journal article" date="2012" name="Proc. Natl. Acad. Sci. U.S.A.">
        <title>Genome streamlining and chemical defense in a coral reef symbiosis.</title>
        <authorList>
            <person name="Kwan J.C."/>
            <person name="Donia M.S."/>
            <person name="Han A.W."/>
            <person name="Hirose E."/>
            <person name="Haygood M.G."/>
            <person name="Schmidt E.W."/>
        </authorList>
    </citation>
    <scope>NUCLEOTIDE SEQUENCE [LARGE SCALE GENOMIC DNA]</scope>
    <source>
        <strain evidence="1 2">L2</strain>
    </source>
</reference>
<gene>
    <name evidence="1" type="ORF">A1OE_155</name>
</gene>
<dbReference type="Proteomes" id="UP000010077">
    <property type="component" value="Chromosome"/>
</dbReference>
<evidence type="ECO:0000313" key="2">
    <source>
        <dbReference type="Proteomes" id="UP000010077"/>
    </source>
</evidence>
<dbReference type="EMBL" id="CP003539">
    <property type="protein sequence ID" value="AFX98359.1"/>
    <property type="molecule type" value="Genomic_DNA"/>
</dbReference>
<evidence type="ECO:0000313" key="1">
    <source>
        <dbReference type="EMBL" id="AFX98359.1"/>
    </source>
</evidence>
<organism evidence="1 2">
    <name type="scientific">Candidatus Endolissoclinum faulkneri L2</name>
    <dbReference type="NCBI Taxonomy" id="1193729"/>
    <lineage>
        <taxon>Bacteria</taxon>
        <taxon>Pseudomonadati</taxon>
        <taxon>Pseudomonadota</taxon>
        <taxon>Alphaproteobacteria</taxon>
        <taxon>Rhodospirillales</taxon>
        <taxon>Rhodospirillaceae</taxon>
        <taxon>Candidatus Endolissoclinum</taxon>
    </lineage>
</organism>
<proteinExistence type="predicted"/>
<dbReference type="AlphaFoldDB" id="K7YP41"/>
<name>K7YP41_9PROT</name>
<dbReference type="HOGENOM" id="CLU_3306434_0_0_5"/>
<sequence>MQALYVFYKINVINAKYSSKLVLTEKCSVVPRKLKTYDY</sequence>